<dbReference type="InterPro" id="IPR042855">
    <property type="entry name" value="V_SNARE_CC"/>
</dbReference>
<dbReference type="GO" id="GO:0005765">
    <property type="term" value="C:lysosomal membrane"/>
    <property type="evidence" value="ECO:0007669"/>
    <property type="project" value="UniProtKB-SubCell"/>
</dbReference>
<keyword evidence="2" id="KW-0813">Transport</keyword>
<dbReference type="PANTHER" id="PTHR21136:SF168">
    <property type="entry name" value="VESICLE-ASSOCIATED MEMBRANE PROTEIN 9"/>
    <property type="match status" value="1"/>
</dbReference>
<dbReference type="AlphaFoldDB" id="A0A836FAT4"/>
<evidence type="ECO:0000256" key="5">
    <source>
        <dbReference type="ARBA" id="ARBA00037845"/>
    </source>
</evidence>
<dbReference type="GO" id="GO:0031902">
    <property type="term" value="C:late endosome membrane"/>
    <property type="evidence" value="ECO:0007669"/>
    <property type="project" value="UniProtKB-SubCell"/>
</dbReference>
<organism evidence="13 14">
    <name type="scientific">Acromyrmex insinuator</name>
    <dbReference type="NCBI Taxonomy" id="230686"/>
    <lineage>
        <taxon>Eukaryota</taxon>
        <taxon>Metazoa</taxon>
        <taxon>Ecdysozoa</taxon>
        <taxon>Arthropoda</taxon>
        <taxon>Hexapoda</taxon>
        <taxon>Insecta</taxon>
        <taxon>Pterygota</taxon>
        <taxon>Neoptera</taxon>
        <taxon>Endopterygota</taxon>
        <taxon>Hymenoptera</taxon>
        <taxon>Apocrita</taxon>
        <taxon>Aculeata</taxon>
        <taxon>Formicoidea</taxon>
        <taxon>Formicidae</taxon>
        <taxon>Myrmicinae</taxon>
        <taxon>Acromyrmex</taxon>
    </lineage>
</organism>
<feature type="non-terminal residue" evidence="13">
    <location>
        <position position="1"/>
    </location>
</feature>
<reference evidence="13" key="1">
    <citation type="submission" date="2020-02" db="EMBL/GenBank/DDBJ databases">
        <title>Relaxed selection underlies rapid genomic changes in the transitions from sociality to social parasitism in ants.</title>
        <authorList>
            <person name="Bi X."/>
        </authorList>
    </citation>
    <scope>NUCLEOTIDE SEQUENCE</scope>
    <source>
        <strain evidence="13">BGI-DK2013a</strain>
        <tissue evidence="13">Whole body</tissue>
    </source>
</reference>
<evidence type="ECO:0000256" key="9">
    <source>
        <dbReference type="ARBA" id="ARBA00042194"/>
    </source>
</evidence>
<dbReference type="PRINTS" id="PR00219">
    <property type="entry name" value="SYNAPTOBREVN"/>
</dbReference>
<evidence type="ECO:0000259" key="12">
    <source>
        <dbReference type="PROSITE" id="PS50892"/>
    </source>
</evidence>
<evidence type="ECO:0000256" key="11">
    <source>
        <dbReference type="SAM" id="Phobius"/>
    </source>
</evidence>
<evidence type="ECO:0000256" key="2">
    <source>
        <dbReference type="ARBA" id="ARBA00022927"/>
    </source>
</evidence>
<dbReference type="Pfam" id="PF00957">
    <property type="entry name" value="Synaptobrevin"/>
    <property type="match status" value="1"/>
</dbReference>
<keyword evidence="10" id="KW-0175">Coiled coil</keyword>
<evidence type="ECO:0000313" key="13">
    <source>
        <dbReference type="EMBL" id="KAG5315538.1"/>
    </source>
</evidence>
<evidence type="ECO:0000256" key="8">
    <source>
        <dbReference type="ARBA" id="ARBA00039269"/>
    </source>
</evidence>
<dbReference type="EMBL" id="JAANHZ010000108">
    <property type="protein sequence ID" value="KAG5315538.1"/>
    <property type="molecule type" value="Genomic_DNA"/>
</dbReference>
<evidence type="ECO:0000313" key="14">
    <source>
        <dbReference type="Proteomes" id="UP000667349"/>
    </source>
</evidence>
<dbReference type="InterPro" id="IPR001388">
    <property type="entry name" value="Synaptobrevin-like"/>
</dbReference>
<dbReference type="GO" id="GO:0015031">
    <property type="term" value="P:protein transport"/>
    <property type="evidence" value="ECO:0007669"/>
    <property type="project" value="UniProtKB-KW"/>
</dbReference>
<keyword evidence="2" id="KW-0653">Protein transport</keyword>
<name>A0A836FAT4_9HYME</name>
<keyword evidence="11" id="KW-1133">Transmembrane helix</keyword>
<dbReference type="PANTHER" id="PTHR21136">
    <property type="entry name" value="SNARE PROTEINS"/>
    <property type="match status" value="1"/>
</dbReference>
<feature type="non-terminal residue" evidence="13">
    <location>
        <position position="332"/>
    </location>
</feature>
<evidence type="ECO:0000256" key="10">
    <source>
        <dbReference type="PROSITE-ProRule" id="PRU00290"/>
    </source>
</evidence>
<evidence type="ECO:0000256" key="3">
    <source>
        <dbReference type="ARBA" id="ARBA00037801"/>
    </source>
</evidence>
<dbReference type="CDD" id="cd15843">
    <property type="entry name" value="R-SNARE"/>
    <property type="match status" value="1"/>
</dbReference>
<evidence type="ECO:0000256" key="4">
    <source>
        <dbReference type="ARBA" id="ARBA00037803"/>
    </source>
</evidence>
<protein>
    <recommendedName>
        <fullName evidence="8">Vesicle-associated membrane protein 7</fullName>
    </recommendedName>
    <alternativeName>
        <fullName evidence="9">Synaptobrevin-like protein 1</fullName>
    </alternativeName>
</protein>
<comment type="subcellular location">
    <subcellularLocation>
        <location evidence="7">Cytoplasmic vesicle</location>
        <location evidence="7">Phagosome membrane</location>
        <topology evidence="7">Single-pass type IV membrane protein</topology>
    </subcellularLocation>
    <subcellularLocation>
        <location evidence="4">Cytoplasmic vesicle</location>
        <location evidence="4">Secretory vesicle membrane</location>
        <topology evidence="4">Single-pass type IV membrane protein</topology>
    </subcellularLocation>
    <subcellularLocation>
        <location evidence="1">Endoplasmic reticulum membrane</location>
        <topology evidence="1">Single-pass type IV membrane protein</topology>
    </subcellularLocation>
    <subcellularLocation>
        <location evidence="3">Golgi apparatus</location>
        <location evidence="3">trans-Golgi network membrane</location>
        <topology evidence="3">Single-pass type IV membrane protein</topology>
    </subcellularLocation>
    <subcellularLocation>
        <location evidence="5">Late endosome membrane</location>
        <topology evidence="5">Single-pass type IV membrane protein</topology>
    </subcellularLocation>
    <subcellularLocation>
        <location evidence="6">Lysosome membrane</location>
        <topology evidence="6">Single-pass type IV membrane protein</topology>
    </subcellularLocation>
</comment>
<comment type="caution">
    <text evidence="13">The sequence shown here is derived from an EMBL/GenBank/DDBJ whole genome shotgun (WGS) entry which is preliminary data.</text>
</comment>
<keyword evidence="11" id="KW-0812">Transmembrane</keyword>
<dbReference type="InterPro" id="IPR051097">
    <property type="entry name" value="Synaptobrevin-like_transport"/>
</dbReference>
<evidence type="ECO:0000256" key="1">
    <source>
        <dbReference type="ARBA" id="ARBA00004163"/>
    </source>
</evidence>
<proteinExistence type="predicted"/>
<evidence type="ECO:0000256" key="7">
    <source>
        <dbReference type="ARBA" id="ARBA00037875"/>
    </source>
</evidence>
<accession>A0A836FAT4</accession>
<dbReference type="Gene3D" id="3.30.450.50">
    <property type="entry name" value="Longin domain"/>
    <property type="match status" value="1"/>
</dbReference>
<evidence type="ECO:0000256" key="6">
    <source>
        <dbReference type="ARBA" id="ARBA00037863"/>
    </source>
</evidence>
<keyword evidence="14" id="KW-1185">Reference proteome</keyword>
<keyword evidence="11" id="KW-0472">Membrane</keyword>
<feature type="domain" description="V-SNARE coiled-coil homology" evidence="12">
    <location>
        <begin position="230"/>
        <end position="291"/>
    </location>
</feature>
<dbReference type="Proteomes" id="UP000667349">
    <property type="component" value="Unassembled WGS sequence"/>
</dbReference>
<gene>
    <name evidence="13" type="primary">Vamp727</name>
    <name evidence="13" type="ORF">G6Z75_0012463</name>
</gene>
<dbReference type="GO" id="GO:0016192">
    <property type="term" value="P:vesicle-mediated transport"/>
    <property type="evidence" value="ECO:0007669"/>
    <property type="project" value="InterPro"/>
</dbReference>
<dbReference type="PROSITE" id="PS50892">
    <property type="entry name" value="V_SNARE"/>
    <property type="match status" value="1"/>
</dbReference>
<feature type="transmembrane region" description="Helical" evidence="11">
    <location>
        <begin position="290"/>
        <end position="312"/>
    </location>
</feature>
<dbReference type="GO" id="GO:0030658">
    <property type="term" value="C:transport vesicle membrane"/>
    <property type="evidence" value="ECO:0007669"/>
    <property type="project" value="UniProtKB-SubCell"/>
</dbReference>
<dbReference type="GO" id="GO:0005789">
    <property type="term" value="C:endoplasmic reticulum membrane"/>
    <property type="evidence" value="ECO:0007669"/>
    <property type="project" value="UniProtKB-SubCell"/>
</dbReference>
<dbReference type="GO" id="GO:0005794">
    <property type="term" value="C:Golgi apparatus"/>
    <property type="evidence" value="ECO:0007669"/>
    <property type="project" value="UniProtKB-SubCell"/>
</dbReference>
<sequence length="332" mass="37175">MATTRFCCLTGMKLATSRSGASPSRERAALHHDFTDSSWRARDGDDLETAATMMVVVETAVRTMWSSTTTTATATTAVAATTTSSSFVAKMNGTVHYAMVALRQTSGCKIITDYSTNPNPIYRTIALSTIDGLKTIEDDKISIDNSRYTVHVLIGELHYVCLTSKVNCPSSAIWVESCSQIFLQRLRTVYKDLPLADLSKNLTNLAEDEFSKPLKKIIEEYNQGIGCKNLTSKLEEELIEVRRILMNGVQKLIDRGERLDELIRKTQNLEISSRDFHVVSRTRQKKNSNLKIVIVTSAFMLVLVVFLTVFIYCFEVYCNSYAHGTLMTTRTN</sequence>
<dbReference type="GO" id="GO:0030670">
    <property type="term" value="C:phagocytic vesicle membrane"/>
    <property type="evidence" value="ECO:0007669"/>
    <property type="project" value="UniProtKB-SubCell"/>
</dbReference>
<dbReference type="SUPFAM" id="SSF58038">
    <property type="entry name" value="SNARE fusion complex"/>
    <property type="match status" value="1"/>
</dbReference>